<dbReference type="CDD" id="cd05930">
    <property type="entry name" value="A_NRPS"/>
    <property type="match status" value="1"/>
</dbReference>
<dbReference type="PROSITE" id="PS52004">
    <property type="entry name" value="KS3_2"/>
    <property type="match status" value="1"/>
</dbReference>
<evidence type="ECO:0000256" key="1">
    <source>
        <dbReference type="ARBA" id="ARBA00001957"/>
    </source>
</evidence>
<accession>A0A5S5C6Y2</accession>
<dbReference type="Pfam" id="PF00501">
    <property type="entry name" value="AMP-binding"/>
    <property type="match status" value="2"/>
</dbReference>
<dbReference type="InterPro" id="IPR025110">
    <property type="entry name" value="AMP-bd_C"/>
</dbReference>
<dbReference type="FunFam" id="3.30.300.30:FF:000015">
    <property type="entry name" value="Nonribosomal peptide synthase SidD"/>
    <property type="match status" value="1"/>
</dbReference>
<keyword evidence="10" id="KW-1185">Reference proteome</keyword>
<dbReference type="Gene3D" id="3.40.47.10">
    <property type="match status" value="1"/>
</dbReference>
<keyword evidence="5" id="KW-0677">Repeat</keyword>
<dbReference type="InterPro" id="IPR013968">
    <property type="entry name" value="PKS_KR"/>
</dbReference>
<dbReference type="InterPro" id="IPR010060">
    <property type="entry name" value="NRPS_synth"/>
</dbReference>
<dbReference type="OrthoDB" id="605930at2"/>
<dbReference type="Gene3D" id="3.40.50.980">
    <property type="match status" value="2"/>
</dbReference>
<dbReference type="SUPFAM" id="SSF52777">
    <property type="entry name" value="CoA-dependent acyltransferases"/>
    <property type="match status" value="6"/>
</dbReference>
<evidence type="ECO:0000256" key="2">
    <source>
        <dbReference type="ARBA" id="ARBA00022450"/>
    </source>
</evidence>
<feature type="domain" description="Carrier" evidence="7">
    <location>
        <begin position="1436"/>
        <end position="1511"/>
    </location>
</feature>
<dbReference type="EMBL" id="VNHU01000004">
    <property type="protein sequence ID" value="TYP74358.1"/>
    <property type="molecule type" value="Genomic_DNA"/>
</dbReference>
<dbReference type="Gene3D" id="3.40.366.10">
    <property type="entry name" value="Malonyl-Coenzyme A Acyl Carrier Protein, domain 2"/>
    <property type="match status" value="1"/>
</dbReference>
<evidence type="ECO:0000259" key="8">
    <source>
        <dbReference type="PROSITE" id="PS52004"/>
    </source>
</evidence>
<dbReference type="InterPro" id="IPR001242">
    <property type="entry name" value="Condensation_dom"/>
</dbReference>
<dbReference type="Pfam" id="PF02801">
    <property type="entry name" value="Ketoacyl-synt_C"/>
    <property type="match status" value="1"/>
</dbReference>
<dbReference type="PROSITE" id="PS00606">
    <property type="entry name" value="KS3_1"/>
    <property type="match status" value="1"/>
</dbReference>
<dbReference type="Pfam" id="PF22621">
    <property type="entry name" value="CurL-like_PKS_C"/>
    <property type="match status" value="1"/>
</dbReference>
<dbReference type="Gene3D" id="3.30.70.3290">
    <property type="match status" value="1"/>
</dbReference>
<dbReference type="SUPFAM" id="SSF52151">
    <property type="entry name" value="FabD/lysophospholipase-like"/>
    <property type="match status" value="1"/>
</dbReference>
<proteinExistence type="inferred from homology"/>
<evidence type="ECO:0000313" key="10">
    <source>
        <dbReference type="Proteomes" id="UP000324376"/>
    </source>
</evidence>
<dbReference type="NCBIfam" id="TIGR01720">
    <property type="entry name" value="NRPS-para261"/>
    <property type="match status" value="1"/>
</dbReference>
<evidence type="ECO:0000256" key="6">
    <source>
        <dbReference type="ARBA" id="ARBA00029443"/>
    </source>
</evidence>
<dbReference type="Pfam" id="PF08659">
    <property type="entry name" value="KR"/>
    <property type="match status" value="1"/>
</dbReference>
<protein>
    <submittedName>
        <fullName evidence="9">Non-ribosomal peptide synthase protein (TIGR01720 family)/amino acid adenylation domain-containing protein</fullName>
    </submittedName>
</protein>
<dbReference type="Gene3D" id="3.30.559.30">
    <property type="entry name" value="Nonribosomal peptide synthetase, condensation domain"/>
    <property type="match status" value="3"/>
</dbReference>
<dbReference type="InterPro" id="IPR045851">
    <property type="entry name" value="AMP-bd_C_sf"/>
</dbReference>
<dbReference type="SMART" id="SM00823">
    <property type="entry name" value="PKS_PP"/>
    <property type="match status" value="2"/>
</dbReference>
<dbReference type="SUPFAM" id="SSF53901">
    <property type="entry name" value="Thiolase-like"/>
    <property type="match status" value="1"/>
</dbReference>
<dbReference type="InterPro" id="IPR016035">
    <property type="entry name" value="Acyl_Trfase/lysoPLipase"/>
</dbReference>
<dbReference type="SMART" id="SM00825">
    <property type="entry name" value="PKS_KS"/>
    <property type="match status" value="1"/>
</dbReference>
<keyword evidence="2" id="KW-0596">Phosphopantetheine</keyword>
<evidence type="ECO:0000259" key="7">
    <source>
        <dbReference type="PROSITE" id="PS50075"/>
    </source>
</evidence>
<dbReference type="Gene3D" id="3.30.70.250">
    <property type="entry name" value="Malonyl-CoA ACP transacylase, ACP-binding"/>
    <property type="match status" value="1"/>
</dbReference>
<dbReference type="InterPro" id="IPR001227">
    <property type="entry name" value="Ac_transferase_dom_sf"/>
</dbReference>
<dbReference type="GO" id="GO:0031177">
    <property type="term" value="F:phosphopantetheine binding"/>
    <property type="evidence" value="ECO:0007669"/>
    <property type="project" value="InterPro"/>
</dbReference>
<dbReference type="InterPro" id="IPR036291">
    <property type="entry name" value="NAD(P)-bd_dom_sf"/>
</dbReference>
<dbReference type="SUPFAM" id="SSF56801">
    <property type="entry name" value="Acetyl-CoA synthetase-like"/>
    <property type="match status" value="2"/>
</dbReference>
<dbReference type="InterPro" id="IPR006162">
    <property type="entry name" value="Ppantetheine_attach_site"/>
</dbReference>
<feature type="domain" description="Ketosynthase family 3 (KS3)" evidence="8">
    <location>
        <begin position="6"/>
        <end position="429"/>
    </location>
</feature>
<dbReference type="Pfam" id="PF00698">
    <property type="entry name" value="Acyl_transf_1"/>
    <property type="match status" value="1"/>
</dbReference>
<keyword evidence="3" id="KW-0597">Phosphoprotein</keyword>
<dbReference type="Gene3D" id="2.30.38.10">
    <property type="entry name" value="Luciferase, Domain 3"/>
    <property type="match status" value="1"/>
</dbReference>
<dbReference type="FunFam" id="1.10.1200.10:FF:000005">
    <property type="entry name" value="Nonribosomal peptide synthetase 1"/>
    <property type="match status" value="2"/>
</dbReference>
<dbReference type="Gene3D" id="3.40.50.12780">
    <property type="entry name" value="N-terminal domain of ligase-like"/>
    <property type="match status" value="1"/>
</dbReference>
<dbReference type="InterPro" id="IPR020841">
    <property type="entry name" value="PKS_Beta-ketoAc_synthase_dom"/>
</dbReference>
<dbReference type="InterPro" id="IPR023213">
    <property type="entry name" value="CAT-like_dom_sf"/>
</dbReference>
<comment type="cofactor">
    <cofactor evidence="1">
        <name>pantetheine 4'-phosphate</name>
        <dbReference type="ChEBI" id="CHEBI:47942"/>
    </cofactor>
</comment>
<dbReference type="InterPro" id="IPR042099">
    <property type="entry name" value="ANL_N_sf"/>
</dbReference>
<dbReference type="Pfam" id="PF00550">
    <property type="entry name" value="PP-binding"/>
    <property type="match status" value="3"/>
</dbReference>
<organism evidence="9 10">
    <name type="scientific">Aquimarina intermedia</name>
    <dbReference type="NCBI Taxonomy" id="350814"/>
    <lineage>
        <taxon>Bacteria</taxon>
        <taxon>Pseudomonadati</taxon>
        <taxon>Bacteroidota</taxon>
        <taxon>Flavobacteriia</taxon>
        <taxon>Flavobacteriales</taxon>
        <taxon>Flavobacteriaceae</taxon>
        <taxon>Aquimarina</taxon>
    </lineage>
</organism>
<dbReference type="InterPro" id="IPR016039">
    <property type="entry name" value="Thiolase-like"/>
</dbReference>
<dbReference type="RefSeq" id="WP_148782470.1">
    <property type="nucleotide sequence ID" value="NZ_VNHU01000004.1"/>
</dbReference>
<evidence type="ECO:0000256" key="5">
    <source>
        <dbReference type="ARBA" id="ARBA00022737"/>
    </source>
</evidence>
<dbReference type="PANTHER" id="PTHR45527">
    <property type="entry name" value="NONRIBOSOMAL PEPTIDE SYNTHETASE"/>
    <property type="match status" value="1"/>
</dbReference>
<comment type="caution">
    <text evidence="9">The sequence shown here is derived from an EMBL/GenBank/DDBJ whole genome shotgun (WGS) entry which is preliminary data.</text>
</comment>
<dbReference type="NCBIfam" id="NF003417">
    <property type="entry name" value="PRK04813.1"/>
    <property type="match status" value="2"/>
</dbReference>
<dbReference type="GO" id="GO:0006633">
    <property type="term" value="P:fatty acid biosynthetic process"/>
    <property type="evidence" value="ECO:0007669"/>
    <property type="project" value="InterPro"/>
</dbReference>
<feature type="domain" description="Carrier" evidence="7">
    <location>
        <begin position="3974"/>
        <end position="4051"/>
    </location>
</feature>
<dbReference type="InterPro" id="IPR014043">
    <property type="entry name" value="Acyl_transferase_dom"/>
</dbReference>
<dbReference type="InterPro" id="IPR020845">
    <property type="entry name" value="AMP-binding_CS"/>
</dbReference>
<sequence>MSTYTGLEIAIIGLSCRFPDAKTPEAFWENLKSGKDSISSFTKEEAIAEGATAKEIEDPKYVRSSAYLKDKEKFDSSFFDYLPDEAELMDPQTRLFHETCWEALEDSGYANENNAKIGVFAAGSPNPKWMLHASIKNKREELLDEFTASQLGDITFLSTRIAYKLDLTGPALFVQSACSSSLVAVHEACNSLLLGECRVALAGGVNVNNYSQQGYVYKEGMILSQDGKCRPFDAESSGTIVGEGSGVVVLKRLKDALQDNDNIYAIIKGSATNNDGSAKVGYTAPSVRGQIEVIKRALGVSKINPESISYIEAHGTGTQLGDPIEIEALNEVFSGDTREPCVIGAVKSNIGHLDSASGIAGLIKTALALKNRQIPPTLNFRQPNKKVPFDDGPFYVSNQLQDWKQDEPLRAGVSSFGIGGSNAHVVLEESPERIPSSSSRDFQLLLVSAKSKKSFEGNVKNLATYFKEHPQQVIADVAYTLQKGRKRFQYRSSLICENSEQAIEALTSKSIAIHKASLQENIQHVIFMFSGQGSQYFEMSKDLYEKEVFFRDTLDECFEISEKFSNKDFREALFTSGPAVTSDASLINETVYTQPILFSIQYAIAKLLMHWGLIPDYLIGHSIGEYTAACISGVMTLEDTLKLVIKRGELMGKTPKGSMISITATREEIDAIIAGHSMEVDISVINGENSIVVSSSTEEMEYFKQVLDQEEITFANVVTSHGFHSRLMDTILEEFENEVSGIEMHPPQIPYISNVTGELIAFEEVEEPRYWSSHLRNTVLFHQGVSNLLKRGTSCFIEVGPGRILSNIVQNNTLKTDANVVLSTMRHPKQDVNDQKFLISKVGEMWVNGLEIRWDNFYQNEKRHRISLPKYSFNPQTYTTNYRIDHILRMENDKIPDAEVSSNLLNFIYQPTFKKSLYPNKPLSLAQKSIVFFEKESNFDNALINDLKSSGAKVIRIRENSEFKKIAEDLFVLDACDELHLELLWKSILDAEISISDIVYSINDVSEKVSDTKENINNELNKGYLPLCLLGKSIQKNGVKNKIHLSVIASGIAKVTAQDVINPLRSTILSPIKILPSEINNLSARLIDLPQNMGGEEIAEYVSLAINEICYNAITPMVAYRHYNRWTQSFDEFSKSEKIESNVAIDTKKTYLITGAFGGMGLSIASNLVLEKRANIVMVYRSFFPSEDQWESWLKDTTKPDSIKDKIALLKRMKSSGCNVTLMQADVSDIDEVERVASELQKQNTKISGIIWAAGEVDHGGIVLNRDRAEMMKYLGSKLNGLHNFQKYFDFRKLDFLSLFSSMGNVFYQVKFGQVSYNAANEYLDSYAHYIKDTFGIHAFAINWCDWLNVGMTFNIKKQQLSSENLKEINSTIDDAIYPEQGISIFYHCLNSKAVQSAIHKSSMTAALAQHSNYLEATRREVISTDDNSQIQSDTLHLNTIEQRMISLYKTFFGKDAIGLDDDFFDLGGDSLKAMTLASRINKAFDADLSISDIYEYSTLQLLIDNLFLKGSKKHISIPKAEKQTYYPLSSQQKSMYFLQTLNVDSIAYNEPKLYKFKEAPNRKKITKAFEGVLKKHTSLRTIFTVVAGEVVQSVKEELSLDLQIIKNDDVQQAVTSFIRPFKLTESPLFRIGIIESSASEQYLVIDSHHIVTDGTSNGIIIKDFIDLYNGKKLEENRLDYVDYAVHQQSEKQQAAIEKQETYWIGEIDKNYVNLELPIDYKRPLNPDYKGGILSLELDDVVVEQLKSLSLANETTLFTTLLGAFYILLHKISGSEDIIVGVPTSGRRDPEIESIVGMFVGTLALRNYPNGDQSFSEFIQILKKRVTEGFDNQDYPFESLIKNLGLERDAGRTPLFDTMFVFENLGDADVTNCFIENVPLKSNVLSRFDLTLSAVEQSNKLIFNFVYASQLWNRKSVENISNFFSKILSEVSSNPNQKIEAIEILSEKEKDKILFEFNDTLEEINPNKCVINYFNEQAVVHAKKTALIFEDQLFTYEALHHKSNKIAQSIIEKTHKESVRIAMVLSPGLAMVSTILAIQKAGCTYIPLDPNAPDKRNTFIVQDCNVEILITEDTHVSQCEWFEEEILNVSPHVTSTNDDITENVLVKRDTQHIVYIVYTSGTTGNPKGVAIRNESLVNYTLWNIANTKLSYKDNSIVLVPYYFDGFCCNFYSTLLSGGSLVLVSPDDMLNSRSLVSKLLTYNVTNFASLPGLYGAVLDDLEAMEVTTSIKQVILAGERANKKMVERHHQILPEVMLANEYGPTETTVAATRSNEMTGDKLNNIGAPIWNTFTYILDKNHKPLPIGVQGELYISGTCVAQGYVNNKELTEATFIDNPFVEGAKMYRTGDLAKWNKDGSISLLGRADLQVKIRGHRIELSEIETGLLSFSKIKEAVVGVINEETEGILIAFYTEKNDTVNKNDLNKHLSQLLPKYMIPNDYILLNEIPITTNGKTDWKKLKSVELISEEVYIAPVSKIEQTIAEVWCQVLEKDKIGIRDNFFTIGGDSIKSIQICSRLYAQGYDVSVKDIFDNQSIEQLALKMKTLKIHSSQMNVMGVVPLSPIQFWFFNTSGQALNHFNQSVLLQFTKKITEEEVRSIFEKLVNHHDALRAIFKKEKNEYRQIYVAPEAYMLDLVSHTFVNEKEFEVEFYSIANTLQQSIDIHRGPLLKLALFITPSSTKLLLISHHLIIDGVSWRILFEDIDSLVTQLNNERSLELPFKTDSYSLWTESLANYSDTEGYAKIREYWTAIEATNYSKLPVDKELPQNLYKDNTKQSFALTEAETTSFSTDTNAKFNASTLELLIAGLSMTLNEKWNMDTFKIDLEGHGRVHETCNLNRTVGWFTSIYPVIITHHKELHTTIISTKEQLRSVPNQGNDYLLTRQNSKERDGITYTSEISFNYLGQFSNTLGDNNFKVITDYTGNDVDGQKESLYKLNIAAIIKDNRLEVSIEYNKKEYNNKTIKEILSIYETTLKQFISEAGKTFKTLLTPSDLTYKKLPFDKIVALQELYDISDVYPMSPMQQGIYFHSNFEEKDIYFQQMTLHVEGTLDIHILKETMNIIIKKYDILRTSFVHKDLEFPLQIVRKENFIEFSYNDISDKIESFSLQESIKTHELLDRDKPFNLQKDVLMRLKVIKTGDNQFALILSHHHILMDGWCVSLIFKDLKEIYQAIKTKSLAQINFEAPSYASFIKWLGNRDFLKSKDYWTAYLEGYEESTSLPSEITKTEVTKLASEHVFEELVIDSERLQKLKVVAQTCKVTISSILKVVWGLLLAKHNNRDEVVFGCVNSGRPKEIDNVEQIVGLFINTIPLRIAIRPDESFKQLFLRIQNDYIAAESYQYYPLYEIQKLTHLGSDLFKTIFVLENYPVYETMSEVSEAFETDFNITGLSSHYLTNYDVSFVIVPGDVLRIRLEYNNHLYNENQVKNIMHQIDAILDAVIENVNIQIKDLEIVSKVELDMYQQINATTTKDDFEFDTVLDRFKAQVARYPENIAIRHNKEQFSYRDIDHKSNLIAEYMLSNGVKPGQVVGLLLPLSSNVVTGILAILKIGCTYLPIDLTYPEERTTYMLKNSSCNFLLTNKTETFYTEEKINKFFIEDAIETHLPSTLLDKIIPDTSTPAYIMYSSEATGKSQGVVISHKSLYNYIDWAAKEYVNDNEKTFGLFTSIALDSNITTIFTPLVTGSNMVIYSDTNPLVNLKNIIKDDMVTTLKVTPSDLKILANIDTSKTEKGGSKIEQFIVGGEALNTQMVDSIKKKFDNVLIYNEYGHTETTGGCMIHVFNNEDNALTVPIGKPIQNMQIYLLDDTLNYIPVGATGEIYISGTGIANGYINQCETTKDRFIENPYKKGSTLYKTGDIARLLSSGVFEYIDRADSQVKINGYRIDVSEIERNLIQHPDIDELIVVVEEKDNPKHLIAYYKSKSEIAVGSMKKFLANRIPVYMFPTYYMRLEVFPSIVNGEIDKNELPDLDDVLVFEEPVTKIELALASIWSDVLKIKKEEIGITDSFFDLGGHSLKAMLLITKMNKEFDINILLDELYNNQTIKELSVYIENMVEIQHSDSFNEAHEDMLDIDI</sequence>
<dbReference type="Gene3D" id="3.30.300.30">
    <property type="match status" value="2"/>
</dbReference>
<dbReference type="NCBIfam" id="TIGR01733">
    <property type="entry name" value="AA-adenyl-dom"/>
    <property type="match status" value="2"/>
</dbReference>
<gene>
    <name evidence="9" type="ORF">BD809_104178</name>
</gene>
<dbReference type="Pfam" id="PF00109">
    <property type="entry name" value="ketoacyl-synt"/>
    <property type="match status" value="1"/>
</dbReference>
<dbReference type="PROSITE" id="PS00012">
    <property type="entry name" value="PHOSPHOPANTETHEINE"/>
    <property type="match status" value="3"/>
</dbReference>
<dbReference type="InterPro" id="IPR018201">
    <property type="entry name" value="Ketoacyl_synth_AS"/>
</dbReference>
<dbReference type="Gene3D" id="1.10.1200.10">
    <property type="entry name" value="ACP-like"/>
    <property type="match status" value="3"/>
</dbReference>
<evidence type="ECO:0000313" key="9">
    <source>
        <dbReference type="EMBL" id="TYP74358.1"/>
    </source>
</evidence>
<dbReference type="Pfam" id="PF00668">
    <property type="entry name" value="Condensation"/>
    <property type="match status" value="3"/>
</dbReference>
<dbReference type="GO" id="GO:0005737">
    <property type="term" value="C:cytoplasm"/>
    <property type="evidence" value="ECO:0007669"/>
    <property type="project" value="TreeGrafter"/>
</dbReference>
<dbReference type="Gene3D" id="3.40.50.720">
    <property type="entry name" value="NAD(P)-binding Rossmann-like Domain"/>
    <property type="match status" value="1"/>
</dbReference>
<dbReference type="Gene3D" id="3.30.559.10">
    <property type="entry name" value="Chloramphenicol acetyltransferase-like domain"/>
    <property type="match status" value="3"/>
</dbReference>
<feature type="domain" description="Carrier" evidence="7">
    <location>
        <begin position="2471"/>
        <end position="2545"/>
    </location>
</feature>
<dbReference type="SMART" id="SM00827">
    <property type="entry name" value="PKS_AT"/>
    <property type="match status" value="1"/>
</dbReference>
<dbReference type="GO" id="GO:0004315">
    <property type="term" value="F:3-oxoacyl-[acyl-carrier-protein] synthase activity"/>
    <property type="evidence" value="ECO:0007669"/>
    <property type="project" value="InterPro"/>
</dbReference>
<dbReference type="GO" id="GO:0044550">
    <property type="term" value="P:secondary metabolite biosynthetic process"/>
    <property type="evidence" value="ECO:0007669"/>
    <property type="project" value="TreeGrafter"/>
</dbReference>
<dbReference type="InterPro" id="IPR014030">
    <property type="entry name" value="Ketoacyl_synth_N"/>
</dbReference>
<dbReference type="InterPro" id="IPR009081">
    <property type="entry name" value="PP-bd_ACP"/>
</dbReference>
<dbReference type="Pfam" id="PF13193">
    <property type="entry name" value="AMP-binding_C"/>
    <property type="match status" value="1"/>
</dbReference>
<evidence type="ECO:0000256" key="4">
    <source>
        <dbReference type="ARBA" id="ARBA00022679"/>
    </source>
</evidence>
<dbReference type="CDD" id="cd19543">
    <property type="entry name" value="DCL_NRPS"/>
    <property type="match status" value="1"/>
</dbReference>
<dbReference type="InterPro" id="IPR036736">
    <property type="entry name" value="ACP-like_sf"/>
</dbReference>
<keyword evidence="4" id="KW-0808">Transferase</keyword>
<dbReference type="CDD" id="cd19531">
    <property type="entry name" value="LCL_NRPS-like"/>
    <property type="match status" value="1"/>
</dbReference>
<reference evidence="9 10" key="1">
    <citation type="submission" date="2019-07" db="EMBL/GenBank/DDBJ databases">
        <title>Genomic Encyclopedia of Archaeal and Bacterial Type Strains, Phase II (KMG-II): from individual species to whole genera.</title>
        <authorList>
            <person name="Goeker M."/>
        </authorList>
    </citation>
    <scope>NUCLEOTIDE SEQUENCE [LARGE SCALE GENOMIC DNA]</scope>
    <source>
        <strain evidence="9 10">DSM 17527</strain>
    </source>
</reference>
<dbReference type="InterPro" id="IPR057326">
    <property type="entry name" value="KR_dom"/>
</dbReference>
<dbReference type="InterPro" id="IPR000873">
    <property type="entry name" value="AMP-dep_synth/lig_dom"/>
</dbReference>
<dbReference type="PROSITE" id="PS50075">
    <property type="entry name" value="CARRIER"/>
    <property type="match status" value="3"/>
</dbReference>
<dbReference type="CDD" id="cd00833">
    <property type="entry name" value="PKS"/>
    <property type="match status" value="1"/>
</dbReference>
<dbReference type="InterPro" id="IPR020806">
    <property type="entry name" value="PKS_PP-bd"/>
</dbReference>
<dbReference type="InterPro" id="IPR010071">
    <property type="entry name" value="AA_adenyl_dom"/>
</dbReference>
<dbReference type="Proteomes" id="UP000324376">
    <property type="component" value="Unassembled WGS sequence"/>
</dbReference>
<name>A0A5S5C6Y2_9FLAO</name>
<dbReference type="SUPFAM" id="SSF47336">
    <property type="entry name" value="ACP-like"/>
    <property type="match status" value="3"/>
</dbReference>
<dbReference type="GO" id="GO:0043041">
    <property type="term" value="P:amino acid activation for nonribosomal peptide biosynthetic process"/>
    <property type="evidence" value="ECO:0007669"/>
    <property type="project" value="TreeGrafter"/>
</dbReference>
<dbReference type="PANTHER" id="PTHR45527:SF1">
    <property type="entry name" value="FATTY ACID SYNTHASE"/>
    <property type="match status" value="1"/>
</dbReference>
<evidence type="ECO:0000256" key="3">
    <source>
        <dbReference type="ARBA" id="ARBA00022553"/>
    </source>
</evidence>
<dbReference type="InterPro" id="IPR014031">
    <property type="entry name" value="Ketoacyl_synth_C"/>
</dbReference>
<dbReference type="PROSITE" id="PS00455">
    <property type="entry name" value="AMP_BINDING"/>
    <property type="match status" value="1"/>
</dbReference>
<dbReference type="SUPFAM" id="SSF51735">
    <property type="entry name" value="NAD(P)-binding Rossmann-fold domains"/>
    <property type="match status" value="1"/>
</dbReference>
<dbReference type="SMART" id="SM00822">
    <property type="entry name" value="PKS_KR"/>
    <property type="match status" value="1"/>
</dbReference>
<comment type="similarity">
    <text evidence="6">In the C-terminal section; belongs to the NRP synthetase family.</text>
</comment>